<dbReference type="RefSeq" id="WP_065853273.1">
    <property type="nucleotide sequence ID" value="NZ_LYPC01000020.1"/>
</dbReference>
<keyword evidence="5" id="KW-0378">Hydrolase</keyword>
<organism evidence="5 6">
    <name type="scientific">Paenibacillus pectinilyticus</name>
    <dbReference type="NCBI Taxonomy" id="512399"/>
    <lineage>
        <taxon>Bacteria</taxon>
        <taxon>Bacillati</taxon>
        <taxon>Bacillota</taxon>
        <taxon>Bacilli</taxon>
        <taxon>Bacillales</taxon>
        <taxon>Paenibacillaceae</taxon>
        <taxon>Paenibacillus</taxon>
    </lineage>
</organism>
<dbReference type="EMBL" id="LYPC01000020">
    <property type="protein sequence ID" value="OCT14421.1"/>
    <property type="molecule type" value="Genomic_DNA"/>
</dbReference>
<dbReference type="Proteomes" id="UP000093309">
    <property type="component" value="Unassembled WGS sequence"/>
</dbReference>
<proteinExistence type="predicted"/>
<evidence type="ECO:0000313" key="6">
    <source>
        <dbReference type="Proteomes" id="UP000093309"/>
    </source>
</evidence>
<comment type="catalytic activity">
    <reaction evidence="3">
        <text>3',5'-cyclic UMP + H2O = UMP + H(+)</text>
        <dbReference type="Rhea" id="RHEA:70575"/>
        <dbReference type="ChEBI" id="CHEBI:15377"/>
        <dbReference type="ChEBI" id="CHEBI:15378"/>
        <dbReference type="ChEBI" id="CHEBI:57865"/>
        <dbReference type="ChEBI" id="CHEBI:184387"/>
    </reaction>
    <physiologicalReaction direction="left-to-right" evidence="3">
        <dbReference type="Rhea" id="RHEA:70576"/>
    </physiologicalReaction>
</comment>
<keyword evidence="6" id="KW-1185">Reference proteome</keyword>
<evidence type="ECO:0000256" key="1">
    <source>
        <dbReference type="ARBA" id="ARBA00034221"/>
    </source>
</evidence>
<dbReference type="Gene3D" id="3.60.15.10">
    <property type="entry name" value="Ribonuclease Z/Hydroxyacylglutathione hydrolase-like"/>
    <property type="match status" value="1"/>
</dbReference>
<dbReference type="CDD" id="cd07721">
    <property type="entry name" value="yflN-like_MBL-fold"/>
    <property type="match status" value="1"/>
</dbReference>
<dbReference type="OrthoDB" id="9802248at2"/>
<comment type="function">
    <text evidence="2">Counteracts the endogenous Pycsar antiviral defense system. Phosphodiesterase that enables metal-dependent hydrolysis of host cyclic nucleotide Pycsar defense signals such as cCMP and cUMP.</text>
</comment>
<protein>
    <submittedName>
        <fullName evidence="5">Hydrolase</fullName>
    </submittedName>
</protein>
<evidence type="ECO:0000256" key="3">
    <source>
        <dbReference type="ARBA" id="ARBA00048505"/>
    </source>
</evidence>
<dbReference type="PANTHER" id="PTHR42951:SF15">
    <property type="entry name" value="METALLO-BETA-LACTAMASE SUPERFAMILY PROTEIN"/>
    <property type="match status" value="1"/>
</dbReference>
<comment type="caution">
    <text evidence="5">The sequence shown here is derived from an EMBL/GenBank/DDBJ whole genome shotgun (WGS) entry which is preliminary data.</text>
</comment>
<evidence type="ECO:0000259" key="4">
    <source>
        <dbReference type="SMART" id="SM00849"/>
    </source>
</evidence>
<evidence type="ECO:0000313" key="5">
    <source>
        <dbReference type="EMBL" id="OCT14421.1"/>
    </source>
</evidence>
<accession>A0A1C1A1L5</accession>
<evidence type="ECO:0000256" key="2">
    <source>
        <dbReference type="ARBA" id="ARBA00034301"/>
    </source>
</evidence>
<dbReference type="InterPro" id="IPR050855">
    <property type="entry name" value="NDM-1-like"/>
</dbReference>
<dbReference type="InterPro" id="IPR036866">
    <property type="entry name" value="RibonucZ/Hydroxyglut_hydro"/>
</dbReference>
<dbReference type="SUPFAM" id="SSF56281">
    <property type="entry name" value="Metallo-hydrolase/oxidoreductase"/>
    <property type="match status" value="1"/>
</dbReference>
<sequence>MQISKGLYSLELAVPVMGNVTVIHPALLVDEQGVLLVDTGHPGVMPLIQKAFEDIAVPLKALDSIIITHQDIDHIGSLSTLLEASERPIEVFATELEKPYIQGEKRLIKITPEAIERAMANLPADAAPEMKAAFRNRLENPPKGPVHTILEDGQEIDRFGGLTVILTPGHTPGHMSLYHKASKTLIAADSMVVTDGVLEGPIPAYCSDYPLALASLQKYTEFDIENILCYHGGLFTNHVNQRIAEIIAQNVKG</sequence>
<dbReference type="STRING" id="512399.A8709_26815"/>
<gene>
    <name evidence="5" type="ORF">A8709_26815</name>
</gene>
<dbReference type="SMART" id="SM00849">
    <property type="entry name" value="Lactamase_B"/>
    <property type="match status" value="1"/>
</dbReference>
<dbReference type="GO" id="GO:0016787">
    <property type="term" value="F:hydrolase activity"/>
    <property type="evidence" value="ECO:0007669"/>
    <property type="project" value="UniProtKB-KW"/>
</dbReference>
<comment type="catalytic activity">
    <reaction evidence="1">
        <text>3',5'-cyclic CMP + H2O = CMP + H(+)</text>
        <dbReference type="Rhea" id="RHEA:72675"/>
        <dbReference type="ChEBI" id="CHEBI:15377"/>
        <dbReference type="ChEBI" id="CHEBI:15378"/>
        <dbReference type="ChEBI" id="CHEBI:58003"/>
        <dbReference type="ChEBI" id="CHEBI:60377"/>
    </reaction>
    <physiologicalReaction direction="left-to-right" evidence="1">
        <dbReference type="Rhea" id="RHEA:72676"/>
    </physiologicalReaction>
</comment>
<feature type="domain" description="Metallo-beta-lactamase" evidence="4">
    <location>
        <begin position="22"/>
        <end position="231"/>
    </location>
</feature>
<name>A0A1C1A1L5_9BACL</name>
<reference evidence="6" key="1">
    <citation type="submission" date="2016-05" db="EMBL/GenBank/DDBJ databases">
        <title>Paenibacillus oryzae. sp. nov., isolated from the rice root.</title>
        <authorList>
            <person name="Zhang J."/>
            <person name="Zhang X."/>
        </authorList>
    </citation>
    <scope>NUCLEOTIDE SEQUENCE [LARGE SCALE GENOMIC DNA]</scope>
    <source>
        <strain evidence="6">KCTC13222</strain>
    </source>
</reference>
<dbReference type="PANTHER" id="PTHR42951">
    <property type="entry name" value="METALLO-BETA-LACTAMASE DOMAIN-CONTAINING"/>
    <property type="match status" value="1"/>
</dbReference>
<dbReference type="AlphaFoldDB" id="A0A1C1A1L5"/>
<dbReference type="Pfam" id="PF00753">
    <property type="entry name" value="Lactamase_B"/>
    <property type="match status" value="1"/>
</dbReference>
<dbReference type="InterPro" id="IPR001279">
    <property type="entry name" value="Metallo-B-lactamas"/>
</dbReference>